<evidence type="ECO:0000313" key="2">
    <source>
        <dbReference type="Proteomes" id="UP000265520"/>
    </source>
</evidence>
<dbReference type="AlphaFoldDB" id="A0A392SLN7"/>
<organism evidence="1 2">
    <name type="scientific">Trifolium medium</name>
    <dbReference type="NCBI Taxonomy" id="97028"/>
    <lineage>
        <taxon>Eukaryota</taxon>
        <taxon>Viridiplantae</taxon>
        <taxon>Streptophyta</taxon>
        <taxon>Embryophyta</taxon>
        <taxon>Tracheophyta</taxon>
        <taxon>Spermatophyta</taxon>
        <taxon>Magnoliopsida</taxon>
        <taxon>eudicotyledons</taxon>
        <taxon>Gunneridae</taxon>
        <taxon>Pentapetalae</taxon>
        <taxon>rosids</taxon>
        <taxon>fabids</taxon>
        <taxon>Fabales</taxon>
        <taxon>Fabaceae</taxon>
        <taxon>Papilionoideae</taxon>
        <taxon>50 kb inversion clade</taxon>
        <taxon>NPAAA clade</taxon>
        <taxon>Hologalegina</taxon>
        <taxon>IRL clade</taxon>
        <taxon>Trifolieae</taxon>
        <taxon>Trifolium</taxon>
    </lineage>
</organism>
<feature type="non-terminal residue" evidence="1">
    <location>
        <position position="1"/>
    </location>
</feature>
<evidence type="ECO:0000313" key="1">
    <source>
        <dbReference type="EMBL" id="MCI48776.1"/>
    </source>
</evidence>
<proteinExistence type="predicted"/>
<sequence>GRIHGKQDFLSELEAELPVQAGAGVELSAVARHASFPYDASRPAPAVLDIADASLVVAATTESTDLLPIQPP</sequence>
<protein>
    <submittedName>
        <fullName evidence="1">Uncharacterized protein</fullName>
    </submittedName>
</protein>
<comment type="caution">
    <text evidence="1">The sequence shown here is derived from an EMBL/GenBank/DDBJ whole genome shotgun (WGS) entry which is preliminary data.</text>
</comment>
<dbReference type="Proteomes" id="UP000265520">
    <property type="component" value="Unassembled WGS sequence"/>
</dbReference>
<name>A0A392SLN7_9FABA</name>
<keyword evidence="2" id="KW-1185">Reference proteome</keyword>
<accession>A0A392SLN7</accession>
<reference evidence="1 2" key="1">
    <citation type="journal article" date="2018" name="Front. Plant Sci.">
        <title>Red Clover (Trifolium pratense) and Zigzag Clover (T. medium) - A Picture of Genomic Similarities and Differences.</title>
        <authorList>
            <person name="Dluhosova J."/>
            <person name="Istvanek J."/>
            <person name="Nedelnik J."/>
            <person name="Repkova J."/>
        </authorList>
    </citation>
    <scope>NUCLEOTIDE SEQUENCE [LARGE SCALE GENOMIC DNA]</scope>
    <source>
        <strain evidence="2">cv. 10/8</strain>
        <tissue evidence="1">Leaf</tissue>
    </source>
</reference>
<dbReference type="EMBL" id="LXQA010391397">
    <property type="protein sequence ID" value="MCI48776.1"/>
    <property type="molecule type" value="Genomic_DNA"/>
</dbReference>
<feature type="non-terminal residue" evidence="1">
    <location>
        <position position="72"/>
    </location>
</feature>